<dbReference type="Gene3D" id="3.40.50.150">
    <property type="entry name" value="Vaccinia Virus protein VP39"/>
    <property type="match status" value="1"/>
</dbReference>
<dbReference type="AlphaFoldDB" id="A0A8J5K5T0"/>
<reference evidence="2" key="1">
    <citation type="journal article" date="2021" name="Sci. Adv.">
        <title>The American lobster genome reveals insights on longevity, neural, and immune adaptations.</title>
        <authorList>
            <person name="Polinski J.M."/>
            <person name="Zimin A.V."/>
            <person name="Clark K.F."/>
            <person name="Kohn A.B."/>
            <person name="Sadowski N."/>
            <person name="Timp W."/>
            <person name="Ptitsyn A."/>
            <person name="Khanna P."/>
            <person name="Romanova D.Y."/>
            <person name="Williams P."/>
            <person name="Greenwood S.J."/>
            <person name="Moroz L.L."/>
            <person name="Walt D.R."/>
            <person name="Bodnar A.G."/>
        </authorList>
    </citation>
    <scope>NUCLEOTIDE SEQUENCE</scope>
    <source>
        <strain evidence="2">GMGI-L3</strain>
    </source>
</reference>
<dbReference type="GO" id="GO:0016197">
    <property type="term" value="P:endosomal transport"/>
    <property type="evidence" value="ECO:0007669"/>
    <property type="project" value="TreeGrafter"/>
</dbReference>
<protein>
    <submittedName>
        <fullName evidence="2">Uncharacterized protein</fullName>
    </submittedName>
</protein>
<keyword evidence="1" id="KW-0732">Signal</keyword>
<dbReference type="EMBL" id="JAHLQT010021643">
    <property type="protein sequence ID" value="KAG7167530.1"/>
    <property type="molecule type" value="Genomic_DNA"/>
</dbReference>
<comment type="caution">
    <text evidence="2">The sequence shown here is derived from an EMBL/GenBank/DDBJ whole genome shotgun (WGS) entry which is preliminary data.</text>
</comment>
<dbReference type="GO" id="GO:0005794">
    <property type="term" value="C:Golgi apparatus"/>
    <property type="evidence" value="ECO:0007669"/>
    <property type="project" value="TreeGrafter"/>
</dbReference>
<feature type="chain" id="PRO_5035175802" evidence="1">
    <location>
        <begin position="20"/>
        <end position="341"/>
    </location>
</feature>
<dbReference type="GO" id="GO:0006888">
    <property type="term" value="P:endoplasmic reticulum to Golgi vesicle-mediated transport"/>
    <property type="evidence" value="ECO:0007669"/>
    <property type="project" value="TreeGrafter"/>
</dbReference>
<gene>
    <name evidence="2" type="ORF">Hamer_G012998</name>
</gene>
<dbReference type="InterPro" id="IPR053202">
    <property type="entry name" value="EGF_Rcpt_Signaling_Reg"/>
</dbReference>
<evidence type="ECO:0000313" key="2">
    <source>
        <dbReference type="EMBL" id="KAG7167530.1"/>
    </source>
</evidence>
<dbReference type="GO" id="GO:0031902">
    <property type="term" value="C:late endosome membrane"/>
    <property type="evidence" value="ECO:0007669"/>
    <property type="project" value="TreeGrafter"/>
</dbReference>
<sequence length="341" mass="39014">MIKAPSLSCVVAMVVLVAALVCYSTTHLPQVLPWFTDPCTHECLGPYFSGRIHLEDPELVPLLKERYLHPPPLHPDKAGFDVDRPPWRELLGWYTIQEMLKNLWGNQAPGVFVEVGAADGEFMSQTLMLEKNYSWTGLLIEPDPRSFRILQERRRNAWTSPVCINLGAARPLLLWLRDLIEGLPQELQGLVMARSKLSDNIVQGDEKQGKRVYVPCLPLSKLLVAANMTQIDLLTIATGTGGDHLKILDVTLNKKEFDVKTLLIQYPRSYLLSKQYPMVPGYIMDMGRSELLVRLYWRTSHCRLLEEGKCRRVKYYDLFEACMKYLCMDFAIVWTVNSQQS</sequence>
<dbReference type="GO" id="GO:0005789">
    <property type="term" value="C:endoplasmic reticulum membrane"/>
    <property type="evidence" value="ECO:0007669"/>
    <property type="project" value="TreeGrafter"/>
</dbReference>
<feature type="signal peptide" evidence="1">
    <location>
        <begin position="1"/>
        <end position="19"/>
    </location>
</feature>
<name>A0A8J5K5T0_HOMAM</name>
<organism evidence="2 3">
    <name type="scientific">Homarus americanus</name>
    <name type="common">American lobster</name>
    <dbReference type="NCBI Taxonomy" id="6706"/>
    <lineage>
        <taxon>Eukaryota</taxon>
        <taxon>Metazoa</taxon>
        <taxon>Ecdysozoa</taxon>
        <taxon>Arthropoda</taxon>
        <taxon>Crustacea</taxon>
        <taxon>Multicrustacea</taxon>
        <taxon>Malacostraca</taxon>
        <taxon>Eumalacostraca</taxon>
        <taxon>Eucarida</taxon>
        <taxon>Decapoda</taxon>
        <taxon>Pleocyemata</taxon>
        <taxon>Astacidea</taxon>
        <taxon>Nephropoidea</taxon>
        <taxon>Nephropidae</taxon>
        <taxon>Homarus</taxon>
    </lineage>
</organism>
<dbReference type="Proteomes" id="UP000747542">
    <property type="component" value="Unassembled WGS sequence"/>
</dbReference>
<keyword evidence="3" id="KW-1185">Reference proteome</keyword>
<dbReference type="GO" id="GO:0005886">
    <property type="term" value="C:plasma membrane"/>
    <property type="evidence" value="ECO:0007669"/>
    <property type="project" value="TreeGrafter"/>
</dbReference>
<dbReference type="PANTHER" id="PTHR34009">
    <property type="entry name" value="PROTEIN STAR"/>
    <property type="match status" value="1"/>
</dbReference>
<dbReference type="InterPro" id="IPR029063">
    <property type="entry name" value="SAM-dependent_MTases_sf"/>
</dbReference>
<proteinExistence type="predicted"/>
<evidence type="ECO:0000256" key="1">
    <source>
        <dbReference type="SAM" id="SignalP"/>
    </source>
</evidence>
<accession>A0A8J5K5T0</accession>
<dbReference type="PANTHER" id="PTHR34009:SF2">
    <property type="entry name" value="PROTEIN STAR"/>
    <property type="match status" value="1"/>
</dbReference>
<evidence type="ECO:0000313" key="3">
    <source>
        <dbReference type="Proteomes" id="UP000747542"/>
    </source>
</evidence>